<gene>
    <name evidence="9" type="ORF">H9697_10285</name>
</gene>
<evidence type="ECO:0000259" key="7">
    <source>
        <dbReference type="PROSITE" id="PS01124"/>
    </source>
</evidence>
<proteinExistence type="predicted"/>
<dbReference type="PROSITE" id="PS01124">
    <property type="entry name" value="HTH_ARAC_FAMILY_2"/>
    <property type="match status" value="1"/>
</dbReference>
<dbReference type="Gene3D" id="3.40.50.2300">
    <property type="match status" value="1"/>
</dbReference>
<dbReference type="PROSITE" id="PS00041">
    <property type="entry name" value="HTH_ARAC_FAMILY_1"/>
    <property type="match status" value="1"/>
</dbReference>
<evidence type="ECO:0000256" key="6">
    <source>
        <dbReference type="PROSITE-ProRule" id="PRU00169"/>
    </source>
</evidence>
<evidence type="ECO:0000313" key="9">
    <source>
        <dbReference type="EMBL" id="HJC75312.1"/>
    </source>
</evidence>
<dbReference type="AlphaFoldDB" id="A0A9D2TNU9"/>
<dbReference type="InterPro" id="IPR009057">
    <property type="entry name" value="Homeodomain-like_sf"/>
</dbReference>
<dbReference type="CDD" id="cd17536">
    <property type="entry name" value="REC_YesN-like"/>
    <property type="match status" value="1"/>
</dbReference>
<name>A0A9D2TNU9_9FIRM</name>
<keyword evidence="3" id="KW-0238">DNA-binding</keyword>
<evidence type="ECO:0000313" key="10">
    <source>
        <dbReference type="Proteomes" id="UP000823902"/>
    </source>
</evidence>
<evidence type="ECO:0000256" key="1">
    <source>
        <dbReference type="ARBA" id="ARBA00018672"/>
    </source>
</evidence>
<dbReference type="SMART" id="SM00448">
    <property type="entry name" value="REC"/>
    <property type="match status" value="1"/>
</dbReference>
<reference evidence="9" key="1">
    <citation type="journal article" date="2021" name="PeerJ">
        <title>Extensive microbial diversity within the chicken gut microbiome revealed by metagenomics and culture.</title>
        <authorList>
            <person name="Gilroy R."/>
            <person name="Ravi A."/>
            <person name="Getino M."/>
            <person name="Pursley I."/>
            <person name="Horton D.L."/>
            <person name="Alikhan N.F."/>
            <person name="Baker D."/>
            <person name="Gharbi K."/>
            <person name="Hall N."/>
            <person name="Watson M."/>
            <person name="Adriaenssens E.M."/>
            <person name="Foster-Nyarko E."/>
            <person name="Jarju S."/>
            <person name="Secka A."/>
            <person name="Antonio M."/>
            <person name="Oren A."/>
            <person name="Chaudhuri R.R."/>
            <person name="La Ragione R."/>
            <person name="Hildebrand F."/>
            <person name="Pallen M.J."/>
        </authorList>
    </citation>
    <scope>NUCLEOTIDE SEQUENCE</scope>
    <source>
        <strain evidence="9">CHK196-7946</strain>
    </source>
</reference>
<keyword evidence="6" id="KW-0597">Phosphoprotein</keyword>
<dbReference type="InterPro" id="IPR011006">
    <property type="entry name" value="CheY-like_superfamily"/>
</dbReference>
<dbReference type="PRINTS" id="PR00032">
    <property type="entry name" value="HTHARAC"/>
</dbReference>
<dbReference type="EMBL" id="DWVY01000051">
    <property type="protein sequence ID" value="HJC75312.1"/>
    <property type="molecule type" value="Genomic_DNA"/>
</dbReference>
<keyword evidence="2" id="KW-0805">Transcription regulation</keyword>
<sequence length="507" mass="59418">MDMKKIRVLIVEDEILLLKNICKKITQVSSDFIVVGEAFNGKEALEIIENTHPDIVFTDIRMPVMDGIELARILYTEYPNILTVIVSGYDDFEYARTLLAYHVQDYLLKPLAQDELEALLQRLKNIVYKNRLMHYGQLFQSLILGQSVSPSYSPYIEDLSARGIYMFAVCLGNLYLRTPDYFLQPEQKKFVKKQWDILAEELHFDSWYFPQEESNSFLIITRRTDMPVRKQAFLLHRKLIDQMAPSAITICYCDVDDITQSSFYYHEIWKRLKSSLIIGYSTVFDIDETRSFPTVLPKEEAKLFQTMLTSNNQEGLRKFLLDLFQTWETEKYPQDCIDKILLQILTLLQRSLFSSEEDYSSIYRNIFYILETEASLSSSSGEIVLELLSWINRNHSVPSEIENVIEELDTFIHTHYTEDLNISELAERYHFNHSYLTKVFKKQKGESPLQLINSLRIKDAKKMLLNQALSVREISEMLGFSSQHYFSRIFKSYTGQTPLEYRASNIR</sequence>
<dbReference type="InterPro" id="IPR020449">
    <property type="entry name" value="Tscrpt_reg_AraC-type_HTH"/>
</dbReference>
<evidence type="ECO:0000256" key="5">
    <source>
        <dbReference type="ARBA" id="ARBA00024867"/>
    </source>
</evidence>
<dbReference type="GO" id="GO:0043565">
    <property type="term" value="F:sequence-specific DNA binding"/>
    <property type="evidence" value="ECO:0007669"/>
    <property type="project" value="InterPro"/>
</dbReference>
<dbReference type="GO" id="GO:0003700">
    <property type="term" value="F:DNA-binding transcription factor activity"/>
    <property type="evidence" value="ECO:0007669"/>
    <property type="project" value="InterPro"/>
</dbReference>
<dbReference type="Pfam" id="PF12833">
    <property type="entry name" value="HTH_18"/>
    <property type="match status" value="1"/>
</dbReference>
<dbReference type="GO" id="GO:0000160">
    <property type="term" value="P:phosphorelay signal transduction system"/>
    <property type="evidence" value="ECO:0007669"/>
    <property type="project" value="InterPro"/>
</dbReference>
<dbReference type="SUPFAM" id="SSF46689">
    <property type="entry name" value="Homeodomain-like"/>
    <property type="match status" value="2"/>
</dbReference>
<dbReference type="InterPro" id="IPR018060">
    <property type="entry name" value="HTH_AraC"/>
</dbReference>
<dbReference type="InterPro" id="IPR001789">
    <property type="entry name" value="Sig_transdc_resp-reg_receiver"/>
</dbReference>
<feature type="domain" description="Response regulatory" evidence="8">
    <location>
        <begin position="7"/>
        <end position="124"/>
    </location>
</feature>
<feature type="modified residue" description="4-aspartylphosphate" evidence="6">
    <location>
        <position position="59"/>
    </location>
</feature>
<dbReference type="Gene3D" id="1.10.10.60">
    <property type="entry name" value="Homeodomain-like"/>
    <property type="match status" value="2"/>
</dbReference>
<reference evidence="9" key="2">
    <citation type="submission" date="2021-04" db="EMBL/GenBank/DDBJ databases">
        <authorList>
            <person name="Gilroy R."/>
        </authorList>
    </citation>
    <scope>NUCLEOTIDE SEQUENCE</scope>
    <source>
        <strain evidence="9">CHK196-7946</strain>
    </source>
</reference>
<accession>A0A9D2TNU9</accession>
<dbReference type="PANTHER" id="PTHR43280:SF28">
    <property type="entry name" value="HTH-TYPE TRANSCRIPTIONAL ACTIVATOR RHAS"/>
    <property type="match status" value="1"/>
</dbReference>
<dbReference type="SUPFAM" id="SSF52172">
    <property type="entry name" value="CheY-like"/>
    <property type="match status" value="1"/>
</dbReference>
<comment type="function">
    <text evidence="5">May play the central regulatory role in sporulation. It may be an element of the effector pathway responsible for the activation of sporulation genes in response to nutritional stress. Spo0A may act in concert with spo0H (a sigma factor) to control the expression of some genes that are critical to the sporulation process.</text>
</comment>
<dbReference type="SMART" id="SM00342">
    <property type="entry name" value="HTH_ARAC"/>
    <property type="match status" value="1"/>
</dbReference>
<evidence type="ECO:0000256" key="4">
    <source>
        <dbReference type="ARBA" id="ARBA00023163"/>
    </source>
</evidence>
<dbReference type="Proteomes" id="UP000823902">
    <property type="component" value="Unassembled WGS sequence"/>
</dbReference>
<organism evidence="9 10">
    <name type="scientific">Candidatus Mediterraneibacter faecavium</name>
    <dbReference type="NCBI Taxonomy" id="2838668"/>
    <lineage>
        <taxon>Bacteria</taxon>
        <taxon>Bacillati</taxon>
        <taxon>Bacillota</taxon>
        <taxon>Clostridia</taxon>
        <taxon>Lachnospirales</taxon>
        <taxon>Lachnospiraceae</taxon>
        <taxon>Mediterraneibacter</taxon>
    </lineage>
</organism>
<dbReference type="PROSITE" id="PS50110">
    <property type="entry name" value="RESPONSE_REGULATORY"/>
    <property type="match status" value="1"/>
</dbReference>
<evidence type="ECO:0000259" key="8">
    <source>
        <dbReference type="PROSITE" id="PS50110"/>
    </source>
</evidence>
<evidence type="ECO:0000256" key="3">
    <source>
        <dbReference type="ARBA" id="ARBA00023125"/>
    </source>
</evidence>
<dbReference type="InterPro" id="IPR018062">
    <property type="entry name" value="HTH_AraC-typ_CS"/>
</dbReference>
<keyword evidence="4" id="KW-0804">Transcription</keyword>
<evidence type="ECO:0000256" key="2">
    <source>
        <dbReference type="ARBA" id="ARBA00023015"/>
    </source>
</evidence>
<dbReference type="PANTHER" id="PTHR43280">
    <property type="entry name" value="ARAC-FAMILY TRANSCRIPTIONAL REGULATOR"/>
    <property type="match status" value="1"/>
</dbReference>
<protein>
    <recommendedName>
        <fullName evidence="1">Stage 0 sporulation protein A homolog</fullName>
    </recommendedName>
</protein>
<dbReference type="Pfam" id="PF00072">
    <property type="entry name" value="Response_reg"/>
    <property type="match status" value="1"/>
</dbReference>
<feature type="domain" description="HTH araC/xylS-type" evidence="7">
    <location>
        <begin position="406"/>
        <end position="504"/>
    </location>
</feature>
<comment type="caution">
    <text evidence="9">The sequence shown here is derived from an EMBL/GenBank/DDBJ whole genome shotgun (WGS) entry which is preliminary data.</text>
</comment>